<name>A0A1I4DKG2_9HYPH</name>
<organism evidence="2 3">
    <name type="scientific">Pseudovibrio ascidiaceicola</name>
    <dbReference type="NCBI Taxonomy" id="285279"/>
    <lineage>
        <taxon>Bacteria</taxon>
        <taxon>Pseudomonadati</taxon>
        <taxon>Pseudomonadota</taxon>
        <taxon>Alphaproteobacteria</taxon>
        <taxon>Hyphomicrobiales</taxon>
        <taxon>Stappiaceae</taxon>
        <taxon>Pseudovibrio</taxon>
    </lineage>
</organism>
<evidence type="ECO:0000313" key="3">
    <source>
        <dbReference type="Proteomes" id="UP000199598"/>
    </source>
</evidence>
<protein>
    <submittedName>
        <fullName evidence="2">Uncharacterized protein</fullName>
    </submittedName>
</protein>
<comment type="caution">
    <text evidence="2">The sequence shown here is derived from an EMBL/GenBank/DDBJ whole genome shotgun (WGS) entry which is preliminary data.</text>
</comment>
<dbReference type="EMBL" id="FOSK01000012">
    <property type="protein sequence ID" value="SFK94094.1"/>
    <property type="molecule type" value="Genomic_DNA"/>
</dbReference>
<sequence>MQTKAKTTLIALSFLIFSTGYGVAQINNFADDPTANADANPLKSEYPDIVSPVSDCPDIAEKYRTGGTGADPLGYPPNFGFTDMSSADQEACIKEINKDGNINEKQETQEENNILQN</sequence>
<accession>A0A1I4DKG2</accession>
<reference evidence="2 3" key="1">
    <citation type="submission" date="2016-10" db="EMBL/GenBank/DDBJ databases">
        <authorList>
            <person name="Varghese N."/>
            <person name="Submissions S."/>
        </authorList>
    </citation>
    <scope>NUCLEOTIDE SEQUENCE [LARGE SCALE GENOMIC DNA]</scope>
    <source>
        <strain evidence="2 3">DSM 16392</strain>
    </source>
</reference>
<evidence type="ECO:0000313" key="2">
    <source>
        <dbReference type="EMBL" id="SFK94094.1"/>
    </source>
</evidence>
<evidence type="ECO:0000256" key="1">
    <source>
        <dbReference type="SAM" id="SignalP"/>
    </source>
</evidence>
<proteinExistence type="predicted"/>
<keyword evidence="1" id="KW-0732">Signal</keyword>
<dbReference type="Proteomes" id="UP000199598">
    <property type="component" value="Unassembled WGS sequence"/>
</dbReference>
<dbReference type="RefSeq" id="WP_093522263.1">
    <property type="nucleotide sequence ID" value="NZ_FOSK01000012.1"/>
</dbReference>
<keyword evidence="3" id="KW-1185">Reference proteome</keyword>
<feature type="chain" id="PRO_5046022928" evidence="1">
    <location>
        <begin position="25"/>
        <end position="117"/>
    </location>
</feature>
<feature type="signal peptide" evidence="1">
    <location>
        <begin position="1"/>
        <end position="24"/>
    </location>
</feature>
<gene>
    <name evidence="2" type="ORF">SAMN04488518_11234</name>
</gene>